<evidence type="ECO:0000256" key="1">
    <source>
        <dbReference type="ARBA" id="ARBA00023157"/>
    </source>
</evidence>
<dbReference type="InterPro" id="IPR023415">
    <property type="entry name" value="LDLR_class-A_CS"/>
</dbReference>
<feature type="non-terminal residue" evidence="4">
    <location>
        <position position="1"/>
    </location>
</feature>
<dbReference type="SMART" id="SM00192">
    <property type="entry name" value="LDLa"/>
    <property type="match status" value="1"/>
</dbReference>
<keyword evidence="3" id="KW-0812">Transmembrane</keyword>
<dbReference type="RefSeq" id="XP_016969360.1">
    <property type="nucleotide sequence ID" value="XM_017113871.1"/>
</dbReference>
<dbReference type="InterPro" id="IPR036055">
    <property type="entry name" value="LDL_receptor-like_sf"/>
</dbReference>
<dbReference type="OrthoDB" id="6514358at2759"/>
<organism evidence="4">
    <name type="scientific">Drosophila rhopaloa</name>
    <name type="common">Fruit fly</name>
    <dbReference type="NCBI Taxonomy" id="1041015"/>
    <lineage>
        <taxon>Eukaryota</taxon>
        <taxon>Metazoa</taxon>
        <taxon>Ecdysozoa</taxon>
        <taxon>Arthropoda</taxon>
        <taxon>Hexapoda</taxon>
        <taxon>Insecta</taxon>
        <taxon>Pterygota</taxon>
        <taxon>Neoptera</taxon>
        <taxon>Endopterygota</taxon>
        <taxon>Diptera</taxon>
        <taxon>Brachycera</taxon>
        <taxon>Muscomorpha</taxon>
        <taxon>Ephydroidea</taxon>
        <taxon>Drosophilidae</taxon>
        <taxon>Drosophila</taxon>
        <taxon>Sophophora</taxon>
    </lineage>
</organism>
<evidence type="ECO:0000256" key="3">
    <source>
        <dbReference type="SAM" id="Phobius"/>
    </source>
</evidence>
<dbReference type="Gene3D" id="4.10.400.10">
    <property type="entry name" value="Low-density Lipoprotein Receptor"/>
    <property type="match status" value="1"/>
</dbReference>
<reference evidence="4" key="1">
    <citation type="submission" date="2025-08" db="UniProtKB">
        <authorList>
            <consortium name="RefSeq"/>
        </authorList>
    </citation>
    <scope>IDENTIFICATION</scope>
</reference>
<dbReference type="PROSITE" id="PS50068">
    <property type="entry name" value="LDLRA_2"/>
    <property type="match status" value="1"/>
</dbReference>
<proteinExistence type="predicted"/>
<keyword evidence="3" id="KW-1133">Transmembrane helix</keyword>
<name>A0A6P4DUW9_DRORH</name>
<evidence type="ECO:0000256" key="2">
    <source>
        <dbReference type="PROSITE-ProRule" id="PRU00124"/>
    </source>
</evidence>
<protein>
    <submittedName>
        <fullName evidence="4">Uncharacterized protein LOC108037330</fullName>
    </submittedName>
</protein>
<accession>A0A6P4DUW9</accession>
<dbReference type="InterPro" id="IPR042333">
    <property type="entry name" value="LRAD2/Mig-13-like"/>
</dbReference>
<dbReference type="InterPro" id="IPR002172">
    <property type="entry name" value="LDrepeatLR_classA_rpt"/>
</dbReference>
<dbReference type="PROSITE" id="PS01209">
    <property type="entry name" value="LDLRA_1"/>
    <property type="match status" value="1"/>
</dbReference>
<keyword evidence="1" id="KW-1015">Disulfide bond</keyword>
<sequence length="242" mass="27224">YMQSLCKNHFLQQLYRKIDGAVLWSQNERNLDCIITFQTHSVLQRFMLRFDMLQLDCNDHLLVYDGAHAVATPKSVKDPKHTCKDFTCATREFCIHPDLLCDGINHCGDNSDESVQNLCQSETSSTVFGLDMTWFVLIVVGVLLVLSAMVVAVAICVCRRQDENAANQNTALQLHHTADTNGSSKHLHYHGISVGGTLTREHTQLPNSGNWHHPAGPSGYHRTPHNYLKMATKVRPIWCLAN</sequence>
<feature type="non-terminal residue" evidence="4">
    <location>
        <position position="242"/>
    </location>
</feature>
<gene>
    <name evidence="4" type="primary">LOC108037330</name>
</gene>
<dbReference type="Pfam" id="PF00057">
    <property type="entry name" value="Ldl_recept_a"/>
    <property type="match status" value="1"/>
</dbReference>
<keyword evidence="3" id="KW-0472">Membrane</keyword>
<dbReference type="CDD" id="cd00112">
    <property type="entry name" value="LDLa"/>
    <property type="match status" value="1"/>
</dbReference>
<dbReference type="AlphaFoldDB" id="A0A6P4DUW9"/>
<dbReference type="SUPFAM" id="SSF57424">
    <property type="entry name" value="LDL receptor-like module"/>
    <property type="match status" value="1"/>
</dbReference>
<feature type="transmembrane region" description="Helical" evidence="3">
    <location>
        <begin position="134"/>
        <end position="158"/>
    </location>
</feature>
<evidence type="ECO:0000313" key="4">
    <source>
        <dbReference type="RefSeq" id="XP_016969360.1"/>
    </source>
</evidence>
<comment type="caution">
    <text evidence="2">Lacks conserved residue(s) required for the propagation of feature annotation.</text>
</comment>
<dbReference type="PANTHER" id="PTHR24652">
    <property type="entry name" value="LOW-DENSITY LIPOPROTEIN RECEPTOR CLASS A DOMAIN-CONTAINING PROTEIN 2"/>
    <property type="match status" value="1"/>
</dbReference>